<gene>
    <name evidence="1" type="ORF">CRM96_14480</name>
</gene>
<dbReference type="RefSeq" id="WP_016177165.1">
    <property type="nucleotide sequence ID" value="NZ_PDEB01000004.1"/>
</dbReference>
<name>A0AB36SAS8_9ENTE</name>
<accession>A0AB36SAS8</accession>
<organism evidence="1 2">
    <name type="scientific">Enterococcus durans</name>
    <dbReference type="NCBI Taxonomy" id="53345"/>
    <lineage>
        <taxon>Bacteria</taxon>
        <taxon>Bacillati</taxon>
        <taxon>Bacillota</taxon>
        <taxon>Bacilli</taxon>
        <taxon>Lactobacillales</taxon>
        <taxon>Enterococcaceae</taxon>
        <taxon>Enterococcus</taxon>
    </lineage>
</organism>
<comment type="caution">
    <text evidence="1">The sequence shown here is derived from an EMBL/GenBank/DDBJ whole genome shotgun (WGS) entry which is preliminary data.</text>
</comment>
<sequence length="300" mass="36334">MDEKKDIIKRWFEECERKKISPWKYDFKLELQTKEKEYFQEIIDESNAIKRIFVWYLSPVQATSETETTQLAKTIYSILWNLDTSVLNRSFDMDVMNSFWTTYRFAIFKKYNASYNKWQDIRINLSAIYELDKKYYDYIEINNLFETFANYTHTIGNFIIESKGFNMGRKNDDYWDLGLSIIKDNLDVLETGLWKKYVKKFYLQPFVREDYRVAELWQNHLISEYTKPCAKNNEETIELIKEFLGRVCPSIEERGKFIVKTLCEKLHLTNYTFYKNDLINLTLVPKYSDELWRMKNDESI</sequence>
<evidence type="ECO:0000313" key="1">
    <source>
        <dbReference type="EMBL" id="PEH46107.1"/>
    </source>
</evidence>
<reference evidence="1 2" key="1">
    <citation type="submission" date="2017-09" db="EMBL/GenBank/DDBJ databases">
        <title>FDA dAtabase for Regulatory Grade micrObial Sequences (FDA-ARGOS): Supporting development and validation of Infectious Disease Dx tests.</title>
        <authorList>
            <person name="Minogue T."/>
            <person name="Wolcott M."/>
            <person name="Wasieloski L."/>
            <person name="Aguilar W."/>
            <person name="Moore D."/>
            <person name="Tallon L.J."/>
            <person name="Sadzewicz L."/>
            <person name="Ott S."/>
            <person name="Zhao X."/>
            <person name="Nagaraj S."/>
            <person name="Vavikolanu K."/>
            <person name="Aluvathingal J."/>
            <person name="Nadendla S."/>
            <person name="Sichtig H."/>
        </authorList>
    </citation>
    <scope>NUCLEOTIDE SEQUENCE [LARGE SCALE GENOMIC DNA]</scope>
    <source>
        <strain evidence="1 2">FDAARGOS_396</strain>
    </source>
</reference>
<dbReference type="EMBL" id="PDEB01000004">
    <property type="protein sequence ID" value="PEH46107.1"/>
    <property type="molecule type" value="Genomic_DNA"/>
</dbReference>
<evidence type="ECO:0000313" key="2">
    <source>
        <dbReference type="Proteomes" id="UP000220669"/>
    </source>
</evidence>
<dbReference type="AlphaFoldDB" id="A0AB36SAS8"/>
<protein>
    <submittedName>
        <fullName evidence="1">Uncharacterized protein</fullName>
    </submittedName>
</protein>
<proteinExistence type="predicted"/>
<dbReference type="Proteomes" id="UP000220669">
    <property type="component" value="Unassembled WGS sequence"/>
</dbReference>